<dbReference type="AlphaFoldDB" id="A0A2N3L442"/>
<dbReference type="PANTHER" id="PTHR23150">
    <property type="entry name" value="SULFATASE MODIFYING FACTOR 1, 2"/>
    <property type="match status" value="1"/>
</dbReference>
<name>A0A2N3L442_9PROT</name>
<reference evidence="2 3" key="1">
    <citation type="submission" date="2017-09" db="EMBL/GenBank/DDBJ databases">
        <title>Biodiversity and function of Thalassospira species in the particle-attached aromatic-hydrocarbon-degrading consortia from the surface seawater of the China South Sea.</title>
        <authorList>
            <person name="Dong C."/>
            <person name="Lai Q."/>
            <person name="Shao Z."/>
        </authorList>
    </citation>
    <scope>NUCLEOTIDE SEQUENCE [LARGE SCALE GENOMIC DNA]</scope>
    <source>
        <strain evidence="2 3">139Z-12</strain>
    </source>
</reference>
<evidence type="ECO:0000313" key="3">
    <source>
        <dbReference type="Proteomes" id="UP000233332"/>
    </source>
</evidence>
<keyword evidence="3" id="KW-1185">Reference proteome</keyword>
<protein>
    <submittedName>
        <fullName evidence="2">Sulfatase-modifying factor 1</fullName>
    </submittedName>
</protein>
<proteinExistence type="predicted"/>
<evidence type="ECO:0000313" key="2">
    <source>
        <dbReference type="EMBL" id="PKR57594.1"/>
    </source>
</evidence>
<sequence length="297" mass="32773">MRLDGGTFQMGSDRHYREERAAHQVTVGPFEIQKTEVTNAEFAEFVAETNYVTTAEQDLDPQNYPGVAAYLLKAGSMVFAQPPDTVDTNDFRKWWRYVAGANWQHPTGPKSTIDGLENHPVVQISPEDAAAYAKWAGGRLPTEAEWEFAARGGLNDADYTWGKDYDPSQGWKANSWQGKFPSTDTKDDGYHGTAPVGSYVANGYGLFDMAGNVWEHVSDWWVPFHATGGNKNPQGPDKATAATYANPAFGPMHVVKGGSWLCAPSYCLRYRPAARQQAETSLSTNHIGFRIARDIPS</sequence>
<dbReference type="InterPro" id="IPR005532">
    <property type="entry name" value="SUMF_dom"/>
</dbReference>
<organism evidence="2 3">
    <name type="scientific">Thalassospira lohafexi</name>
    <dbReference type="NCBI Taxonomy" id="744227"/>
    <lineage>
        <taxon>Bacteria</taxon>
        <taxon>Pseudomonadati</taxon>
        <taxon>Pseudomonadota</taxon>
        <taxon>Alphaproteobacteria</taxon>
        <taxon>Rhodospirillales</taxon>
        <taxon>Thalassospiraceae</taxon>
        <taxon>Thalassospira</taxon>
    </lineage>
</organism>
<dbReference type="InterPro" id="IPR016187">
    <property type="entry name" value="CTDL_fold"/>
</dbReference>
<dbReference type="EMBL" id="NXGX01000006">
    <property type="protein sequence ID" value="PKR57594.1"/>
    <property type="molecule type" value="Genomic_DNA"/>
</dbReference>
<feature type="domain" description="Sulfatase-modifying factor enzyme-like" evidence="1">
    <location>
        <begin position="3"/>
        <end position="293"/>
    </location>
</feature>
<dbReference type="Gene3D" id="3.90.1580.10">
    <property type="entry name" value="paralog of FGE (formylglycine-generating enzyme)"/>
    <property type="match status" value="1"/>
</dbReference>
<gene>
    <name evidence="2" type="ORF">COO92_15325</name>
</gene>
<dbReference type="SUPFAM" id="SSF56436">
    <property type="entry name" value="C-type lectin-like"/>
    <property type="match status" value="1"/>
</dbReference>
<dbReference type="InterPro" id="IPR051043">
    <property type="entry name" value="Sulfatase_Mod_Factor_Kinase"/>
</dbReference>
<accession>A0A2N3L442</accession>
<dbReference type="Proteomes" id="UP000233332">
    <property type="component" value="Unassembled WGS sequence"/>
</dbReference>
<evidence type="ECO:0000259" key="1">
    <source>
        <dbReference type="Pfam" id="PF03781"/>
    </source>
</evidence>
<dbReference type="Pfam" id="PF03781">
    <property type="entry name" value="FGE-sulfatase"/>
    <property type="match status" value="1"/>
</dbReference>
<dbReference type="PANTHER" id="PTHR23150:SF19">
    <property type="entry name" value="FORMYLGLYCINE-GENERATING ENZYME"/>
    <property type="match status" value="1"/>
</dbReference>
<dbReference type="InterPro" id="IPR042095">
    <property type="entry name" value="SUMF_sf"/>
</dbReference>
<dbReference type="GO" id="GO:0120147">
    <property type="term" value="F:formylglycine-generating oxidase activity"/>
    <property type="evidence" value="ECO:0007669"/>
    <property type="project" value="TreeGrafter"/>
</dbReference>
<comment type="caution">
    <text evidence="2">The sequence shown here is derived from an EMBL/GenBank/DDBJ whole genome shotgun (WGS) entry which is preliminary data.</text>
</comment>